<dbReference type="AlphaFoldDB" id="A0A2M8RXZ1"/>
<dbReference type="SUPFAM" id="SSF54001">
    <property type="entry name" value="Cysteine proteinases"/>
    <property type="match status" value="1"/>
</dbReference>
<dbReference type="OrthoDB" id="95478at2"/>
<name>A0A2M8RXZ1_9PAST</name>
<dbReference type="Gene3D" id="3.90.1720.10">
    <property type="entry name" value="endopeptidase domain like (from Nostoc punctiforme)"/>
    <property type="match status" value="1"/>
</dbReference>
<dbReference type="InterPro" id="IPR038765">
    <property type="entry name" value="Papain-like_cys_pep_sf"/>
</dbReference>
<evidence type="ECO:0000313" key="1">
    <source>
        <dbReference type="EMBL" id="PJG83757.1"/>
    </source>
</evidence>
<proteinExistence type="predicted"/>
<reference evidence="1 2" key="1">
    <citation type="submission" date="2017-11" db="EMBL/GenBank/DDBJ databases">
        <title>Reclassification of Bisgaard taxon 5 as Caviibacterium pharyngocola gen. nov., sp. nov.</title>
        <authorList>
            <person name="Christensen H."/>
        </authorList>
    </citation>
    <scope>NUCLEOTIDE SEQUENCE [LARGE SCALE GENOMIC DNA]</scope>
    <source>
        <strain evidence="1 2">7_3</strain>
    </source>
</reference>
<protein>
    <submittedName>
        <fullName evidence="1">Enoyl-CoA hydratase</fullName>
    </submittedName>
</protein>
<dbReference type="RefSeq" id="WP_100295724.1">
    <property type="nucleotide sequence ID" value="NZ_PHGZ01000004.1"/>
</dbReference>
<evidence type="ECO:0000313" key="2">
    <source>
        <dbReference type="Proteomes" id="UP000230282"/>
    </source>
</evidence>
<sequence>MANQVYLALYKGKGDWKDGLIRFFTKGLYSHCEIIIVQDVEIEQYDWRKQYDFYSSSPRDGGVRHIQKDYLNLENWDLIKLENVTKQQITAYFNRTCGAKYDWWGVFGIVFGIKQKRSKYFCSEWCGELLGLSESWRFSPNDLATIFKREIK</sequence>
<accession>A0A2M8RXZ1</accession>
<organism evidence="1 2">
    <name type="scientific">Caviibacterium pharyngocola</name>
    <dbReference type="NCBI Taxonomy" id="28159"/>
    <lineage>
        <taxon>Bacteria</taxon>
        <taxon>Pseudomonadati</taxon>
        <taxon>Pseudomonadota</taxon>
        <taxon>Gammaproteobacteria</taxon>
        <taxon>Pasteurellales</taxon>
        <taxon>Pasteurellaceae</taxon>
        <taxon>Caviibacterium</taxon>
    </lineage>
</organism>
<gene>
    <name evidence="1" type="ORF">CVP04_01300</name>
</gene>
<dbReference type="Proteomes" id="UP000230282">
    <property type="component" value="Unassembled WGS sequence"/>
</dbReference>
<keyword evidence="2" id="KW-1185">Reference proteome</keyword>
<dbReference type="EMBL" id="PHGZ01000004">
    <property type="protein sequence ID" value="PJG83757.1"/>
    <property type="molecule type" value="Genomic_DNA"/>
</dbReference>
<comment type="caution">
    <text evidence="1">The sequence shown here is derived from an EMBL/GenBank/DDBJ whole genome shotgun (WGS) entry which is preliminary data.</text>
</comment>